<evidence type="ECO:0000256" key="1">
    <source>
        <dbReference type="SAM" id="MobiDB-lite"/>
    </source>
</evidence>
<accession>A0AAW1PMU8</accession>
<reference evidence="2 3" key="1">
    <citation type="journal article" date="2024" name="Nat. Commun.">
        <title>Phylogenomics reveals the evolutionary origins of lichenization in chlorophyte algae.</title>
        <authorList>
            <person name="Puginier C."/>
            <person name="Libourel C."/>
            <person name="Otte J."/>
            <person name="Skaloud P."/>
            <person name="Haon M."/>
            <person name="Grisel S."/>
            <person name="Petersen M."/>
            <person name="Berrin J.G."/>
            <person name="Delaux P.M."/>
            <person name="Dal Grande F."/>
            <person name="Keller J."/>
        </authorList>
    </citation>
    <scope>NUCLEOTIDE SEQUENCE [LARGE SCALE GENOMIC DNA]</scope>
    <source>
        <strain evidence="2 3">SAG 2036</strain>
    </source>
</reference>
<dbReference type="Proteomes" id="UP001465755">
    <property type="component" value="Unassembled WGS sequence"/>
</dbReference>
<protein>
    <submittedName>
        <fullName evidence="2">Uncharacterized protein</fullName>
    </submittedName>
</protein>
<organism evidence="2 3">
    <name type="scientific">Symbiochloris irregularis</name>
    <dbReference type="NCBI Taxonomy" id="706552"/>
    <lineage>
        <taxon>Eukaryota</taxon>
        <taxon>Viridiplantae</taxon>
        <taxon>Chlorophyta</taxon>
        <taxon>core chlorophytes</taxon>
        <taxon>Trebouxiophyceae</taxon>
        <taxon>Trebouxiales</taxon>
        <taxon>Trebouxiaceae</taxon>
        <taxon>Symbiochloris</taxon>
    </lineage>
</organism>
<name>A0AAW1PMU8_9CHLO</name>
<keyword evidence="3" id="KW-1185">Reference proteome</keyword>
<proteinExistence type="predicted"/>
<evidence type="ECO:0000313" key="2">
    <source>
        <dbReference type="EMBL" id="KAK9809434.1"/>
    </source>
</evidence>
<gene>
    <name evidence="2" type="ORF">WJX73_006798</name>
</gene>
<dbReference type="EMBL" id="JALJOQ010000020">
    <property type="protein sequence ID" value="KAK9809434.1"/>
    <property type="molecule type" value="Genomic_DNA"/>
</dbReference>
<sequence length="392" mass="43543">MVANKPKHVKHQHGRYGNKHKRRRAACGLSDSKHSVVQFSQLVPQESGQHQLPISVHLHLRELWRAGLAELQNFPSIVEKLQRQVITWRLVCQLWFKVFKHFITYSLYPSHATTPSKPVLVCGNTQAEKTCLDAVIRILIEQLPHHTAVLHTIVVNPRQAPDHARKLNSYLQSGRSGGPGAHVVACNATFDSTYPALCDHNIWVVERRATHLKHLTAQIHAYANKPGSSAIHILQHDEADDGQGMHDRTQYVQALATLAGFPQGEWRQPGSVPPQLMHPLRLLTTATPLPCVLELHDQDPPCTLNAEDVIWLDPSPEYGGVTSMYRTLRHPVDGISCHIPPNSPQPENHYLLYPEGKMWLDDLVKTPAGYGVALNTDKVVKEGGISGGAAAA</sequence>
<evidence type="ECO:0000313" key="3">
    <source>
        <dbReference type="Proteomes" id="UP001465755"/>
    </source>
</evidence>
<dbReference type="AlphaFoldDB" id="A0AAW1PMU8"/>
<feature type="region of interest" description="Disordered" evidence="1">
    <location>
        <begin position="1"/>
        <end position="23"/>
    </location>
</feature>
<comment type="caution">
    <text evidence="2">The sequence shown here is derived from an EMBL/GenBank/DDBJ whole genome shotgun (WGS) entry which is preliminary data.</text>
</comment>